<reference evidence="1" key="1">
    <citation type="submission" date="2023-05" db="EMBL/GenBank/DDBJ databases">
        <title>Whole genome sequence of Commensalibacter sp.</title>
        <authorList>
            <person name="Charoenyingcharoen P."/>
            <person name="Yukphan P."/>
        </authorList>
    </citation>
    <scope>NUCLEOTIDE SEQUENCE</scope>
    <source>
        <strain evidence="1">TBRC 16381</strain>
    </source>
</reference>
<evidence type="ECO:0000313" key="1">
    <source>
        <dbReference type="EMBL" id="MDI2091289.1"/>
    </source>
</evidence>
<name>A0ABT6Q453_9PROT</name>
<keyword evidence="2" id="KW-1185">Reference proteome</keyword>
<dbReference type="RefSeq" id="WP_281448385.1">
    <property type="nucleotide sequence ID" value="NZ_JASBAO010000001.1"/>
</dbReference>
<accession>A0ABT6Q453</accession>
<sequence>MQNTIVDFSATAGHDLNIVVCGDNVNDAHNGDLTVTAGDLSGQIRGFTRKRCHITTRIGQDAFCQ</sequence>
<organism evidence="1 2">
    <name type="scientific">Commensalibacter oyaizuii</name>
    <dbReference type="NCBI Taxonomy" id="3043873"/>
    <lineage>
        <taxon>Bacteria</taxon>
        <taxon>Pseudomonadati</taxon>
        <taxon>Pseudomonadota</taxon>
        <taxon>Alphaproteobacteria</taxon>
        <taxon>Acetobacterales</taxon>
        <taxon>Acetobacteraceae</taxon>
    </lineage>
</organism>
<dbReference type="EMBL" id="JASBAO010000001">
    <property type="protein sequence ID" value="MDI2091289.1"/>
    <property type="molecule type" value="Genomic_DNA"/>
</dbReference>
<comment type="caution">
    <text evidence="1">The sequence shown here is derived from an EMBL/GenBank/DDBJ whole genome shotgun (WGS) entry which is preliminary data.</text>
</comment>
<protein>
    <submittedName>
        <fullName evidence="1">Uncharacterized protein</fullName>
    </submittedName>
</protein>
<dbReference type="Proteomes" id="UP001431634">
    <property type="component" value="Unassembled WGS sequence"/>
</dbReference>
<gene>
    <name evidence="1" type="ORF">QJV27_07885</name>
</gene>
<evidence type="ECO:0000313" key="2">
    <source>
        <dbReference type="Proteomes" id="UP001431634"/>
    </source>
</evidence>
<proteinExistence type="predicted"/>